<dbReference type="InterPro" id="IPR009883">
    <property type="entry name" value="YgfX"/>
</dbReference>
<dbReference type="EMBL" id="CP073347">
    <property type="protein sequence ID" value="UTW11798.1"/>
    <property type="molecule type" value="Genomic_DNA"/>
</dbReference>
<keyword evidence="1" id="KW-0472">Membrane</keyword>
<organism evidence="2 3">
    <name type="scientific">Marinobacterium rhizophilum</name>
    <dbReference type="NCBI Taxonomy" id="420402"/>
    <lineage>
        <taxon>Bacteria</taxon>
        <taxon>Pseudomonadati</taxon>
        <taxon>Pseudomonadota</taxon>
        <taxon>Gammaproteobacteria</taxon>
        <taxon>Oceanospirillales</taxon>
        <taxon>Oceanospirillaceae</taxon>
        <taxon>Marinobacterium</taxon>
    </lineage>
</organism>
<evidence type="ECO:0008006" key="4">
    <source>
        <dbReference type="Google" id="ProtNLM"/>
    </source>
</evidence>
<proteinExistence type="predicted"/>
<evidence type="ECO:0000313" key="3">
    <source>
        <dbReference type="Proteomes" id="UP001058461"/>
    </source>
</evidence>
<keyword evidence="1" id="KW-1133">Transmembrane helix</keyword>
<sequence>MFSPLEVAIKPSRILWWLQALSHLVVVALLVFSALPLYAVACLVVLAGLSLWLGHRQRRGNVRALRWDADLHSIALYVPEDGWFPASKLESILVWRWLLVLRLHAGGRHRRLILVADSVTPAAFRRLSVIARYAPLQLNEPDQATRN</sequence>
<evidence type="ECO:0000313" key="2">
    <source>
        <dbReference type="EMBL" id="UTW11798.1"/>
    </source>
</evidence>
<dbReference type="Pfam" id="PF07254">
    <property type="entry name" value="Cpta_toxin"/>
    <property type="match status" value="1"/>
</dbReference>
<reference evidence="2" key="1">
    <citation type="submission" date="2021-04" db="EMBL/GenBank/DDBJ databases">
        <title>Oceanospirillales bacteria with DddD are important DMSP degraders in coastal seawater.</title>
        <authorList>
            <person name="Liu J."/>
        </authorList>
    </citation>
    <scope>NUCLEOTIDE SEQUENCE</scope>
    <source>
        <strain evidence="2">D13-1</strain>
    </source>
</reference>
<dbReference type="RefSeq" id="WP_255853838.1">
    <property type="nucleotide sequence ID" value="NZ_CP073347.1"/>
</dbReference>
<name>A0ABY5HHT4_9GAMM</name>
<gene>
    <name evidence="2" type="ORF">KDW95_21545</name>
</gene>
<accession>A0ABY5HHT4</accession>
<protein>
    <recommendedName>
        <fullName evidence="4">Toxin CptA</fullName>
    </recommendedName>
</protein>
<dbReference type="Proteomes" id="UP001058461">
    <property type="component" value="Chromosome"/>
</dbReference>
<keyword evidence="3" id="KW-1185">Reference proteome</keyword>
<feature type="transmembrane region" description="Helical" evidence="1">
    <location>
        <begin position="20"/>
        <end position="53"/>
    </location>
</feature>
<keyword evidence="1" id="KW-0812">Transmembrane</keyword>
<evidence type="ECO:0000256" key="1">
    <source>
        <dbReference type="SAM" id="Phobius"/>
    </source>
</evidence>